<comment type="caution">
    <text evidence="1">The sequence shown here is derived from an EMBL/GenBank/DDBJ whole genome shotgun (WGS) entry which is preliminary data.</text>
</comment>
<accession>A0A9Q4C4D9</accession>
<dbReference type="Pfam" id="PF03683">
    <property type="entry name" value="UPF0175"/>
    <property type="match status" value="1"/>
</dbReference>
<dbReference type="AlphaFoldDB" id="A0A9Q4C4D9"/>
<dbReference type="Proteomes" id="UP001149411">
    <property type="component" value="Unassembled WGS sequence"/>
</dbReference>
<dbReference type="EMBL" id="RKLV01000002">
    <property type="protein sequence ID" value="MCX2818116.1"/>
    <property type="molecule type" value="Genomic_DNA"/>
</dbReference>
<sequence>MGTVSARLPDNLERELDEYVEEENLERSVAVRKLLSEGLDDWKLKRAVSLLEEGDVSFSRAVEIAETDVWSFSEYLKENDISWVDEAEEDLEAV</sequence>
<evidence type="ECO:0000313" key="1">
    <source>
        <dbReference type="EMBL" id="MCX2818116.1"/>
    </source>
</evidence>
<reference evidence="1" key="1">
    <citation type="submission" date="2022-09" db="EMBL/GenBank/DDBJ databases">
        <title>Haloadaptaus new haloarchaeum isolated from saline soil.</title>
        <authorList>
            <person name="Duran-Viseras A."/>
            <person name="Sanchez-Porro C."/>
            <person name="Ventosa A."/>
        </authorList>
    </citation>
    <scope>NUCLEOTIDE SEQUENCE</scope>
    <source>
        <strain evidence="1">F3-133</strain>
    </source>
</reference>
<name>A0A9Q4C4D9_9EURY</name>
<dbReference type="RefSeq" id="WP_266085786.1">
    <property type="nucleotide sequence ID" value="NZ_RKLV01000002.1"/>
</dbReference>
<gene>
    <name evidence="1" type="ORF">EGH25_01940</name>
</gene>
<organism evidence="1 2">
    <name type="scientific">Halorutilus salinus</name>
    <dbReference type="NCBI Taxonomy" id="2487751"/>
    <lineage>
        <taxon>Archaea</taxon>
        <taxon>Methanobacteriati</taxon>
        <taxon>Methanobacteriota</taxon>
        <taxon>Stenosarchaea group</taxon>
        <taxon>Halobacteria</taxon>
        <taxon>Halorutilales</taxon>
        <taxon>Halorutilaceae</taxon>
        <taxon>Halorutilus</taxon>
    </lineage>
</organism>
<dbReference type="InterPro" id="IPR005368">
    <property type="entry name" value="UPF0175"/>
</dbReference>
<proteinExistence type="predicted"/>
<protein>
    <submittedName>
        <fullName evidence="1">UPF0175 family protein</fullName>
    </submittedName>
</protein>
<keyword evidence="2" id="KW-1185">Reference proteome</keyword>
<evidence type="ECO:0000313" key="2">
    <source>
        <dbReference type="Proteomes" id="UP001149411"/>
    </source>
</evidence>